<dbReference type="Proteomes" id="UP000887159">
    <property type="component" value="Unassembled WGS sequence"/>
</dbReference>
<gene>
    <name evidence="2" type="ORF">TNCV_3875721</name>
</gene>
<name>A0A8X6SRX0_TRICX</name>
<evidence type="ECO:0000256" key="1">
    <source>
        <dbReference type="SAM" id="MobiDB-lite"/>
    </source>
</evidence>
<organism evidence="2 3">
    <name type="scientific">Trichonephila clavipes</name>
    <name type="common">Golden silk orbweaver</name>
    <name type="synonym">Nephila clavipes</name>
    <dbReference type="NCBI Taxonomy" id="2585209"/>
    <lineage>
        <taxon>Eukaryota</taxon>
        <taxon>Metazoa</taxon>
        <taxon>Ecdysozoa</taxon>
        <taxon>Arthropoda</taxon>
        <taxon>Chelicerata</taxon>
        <taxon>Arachnida</taxon>
        <taxon>Araneae</taxon>
        <taxon>Araneomorphae</taxon>
        <taxon>Entelegynae</taxon>
        <taxon>Araneoidea</taxon>
        <taxon>Nephilidae</taxon>
        <taxon>Trichonephila</taxon>
    </lineage>
</organism>
<proteinExistence type="predicted"/>
<dbReference type="EMBL" id="BMAU01021350">
    <property type="protein sequence ID" value="GFY18884.1"/>
    <property type="molecule type" value="Genomic_DNA"/>
</dbReference>
<comment type="caution">
    <text evidence="2">The sequence shown here is derived from an EMBL/GenBank/DDBJ whole genome shotgun (WGS) entry which is preliminary data.</text>
</comment>
<protein>
    <submittedName>
        <fullName evidence="2">Uncharacterized protein</fullName>
    </submittedName>
</protein>
<reference evidence="2" key="1">
    <citation type="submission" date="2020-08" db="EMBL/GenBank/DDBJ databases">
        <title>Multicomponent nature underlies the extraordinary mechanical properties of spider dragline silk.</title>
        <authorList>
            <person name="Kono N."/>
            <person name="Nakamura H."/>
            <person name="Mori M."/>
            <person name="Yoshida Y."/>
            <person name="Ohtoshi R."/>
            <person name="Malay A.D."/>
            <person name="Moran D.A.P."/>
            <person name="Tomita M."/>
            <person name="Numata K."/>
            <person name="Arakawa K."/>
        </authorList>
    </citation>
    <scope>NUCLEOTIDE SEQUENCE</scope>
</reference>
<sequence length="182" mass="20185">MDRGYRLDDSIRRRSWKTRCGPITGYLLLGPQGFEKCGAQFMETVHRDRNNGPSNQLRSQKGSVGGRIRRLGGNSTIGVTFYVPCHRTRPGRSGMLNCSSKTNSNDYQGAQDDLPNGLMFIISRPVCYEFEPRAAEDPSSKGGCSMPNLLRLKSTPIGVVRKLGKWVTTQVLSSTLYHGSKL</sequence>
<feature type="region of interest" description="Disordered" evidence="1">
    <location>
        <begin position="47"/>
        <end position="67"/>
    </location>
</feature>
<evidence type="ECO:0000313" key="2">
    <source>
        <dbReference type="EMBL" id="GFY18884.1"/>
    </source>
</evidence>
<evidence type="ECO:0000313" key="3">
    <source>
        <dbReference type="Proteomes" id="UP000887159"/>
    </source>
</evidence>
<accession>A0A8X6SRX0</accession>
<feature type="compositionally biased region" description="Polar residues" evidence="1">
    <location>
        <begin position="51"/>
        <end position="62"/>
    </location>
</feature>
<dbReference type="AlphaFoldDB" id="A0A8X6SRX0"/>
<keyword evidence="3" id="KW-1185">Reference proteome</keyword>